<dbReference type="Proteomes" id="UP000651837">
    <property type="component" value="Unassembled WGS sequence"/>
</dbReference>
<name>A0A316DWY4_9FLAO</name>
<evidence type="ECO:0000313" key="3">
    <source>
        <dbReference type="EMBL" id="MBD1261551.1"/>
    </source>
</evidence>
<dbReference type="RefSeq" id="WP_109651713.1">
    <property type="nucleotide sequence ID" value="NZ_JACWLN010000005.1"/>
</dbReference>
<dbReference type="AlphaFoldDB" id="A0A316DWY4"/>
<dbReference type="OrthoDB" id="7567258at2"/>
<proteinExistence type="predicted"/>
<evidence type="ECO:0000256" key="1">
    <source>
        <dbReference type="SAM" id="SignalP"/>
    </source>
</evidence>
<gene>
    <name evidence="3" type="ORF">HZY62_13180</name>
    <name evidence="4" type="ORF">LX92_02825</name>
</gene>
<keyword evidence="6" id="KW-1185">Reference proteome</keyword>
<dbReference type="Pfam" id="PF19780">
    <property type="entry name" value="DUF6265"/>
    <property type="match status" value="1"/>
</dbReference>
<dbReference type="InterPro" id="IPR046232">
    <property type="entry name" value="DUF6265"/>
</dbReference>
<dbReference type="Proteomes" id="UP000245667">
    <property type="component" value="Unassembled WGS sequence"/>
</dbReference>
<feature type="domain" description="DUF6265" evidence="2">
    <location>
        <begin position="38"/>
        <end position="144"/>
    </location>
</feature>
<sequence length="164" mass="18845">MKPIFILALCFSVSSFSQHTVSFTETSVPPKATLDNVAWIAGHWKGEAFGGIAEEIWSPPLGDSMMFVFKLITDGKVQFYEVGHIQERDGTLILQLKHFHGSLKGWEEKDDTVDFKLVKMEDHTIYFDDFTIERISENEINMYVIVDNDQGASEEVKFNYKREK</sequence>
<accession>A0A316DWY4</accession>
<keyword evidence="1" id="KW-0732">Signal</keyword>
<comment type="caution">
    <text evidence="4">The sequence shown here is derived from an EMBL/GenBank/DDBJ whole genome shotgun (WGS) entry which is preliminary data.</text>
</comment>
<evidence type="ECO:0000313" key="5">
    <source>
        <dbReference type="Proteomes" id="UP000245667"/>
    </source>
</evidence>
<protein>
    <recommendedName>
        <fullName evidence="2">DUF6265 domain-containing protein</fullName>
    </recommendedName>
</protein>
<feature type="chain" id="PRO_5016308201" description="DUF6265 domain-containing protein" evidence="1">
    <location>
        <begin position="18"/>
        <end position="164"/>
    </location>
</feature>
<organism evidence="4 5">
    <name type="scientific">Maribacter polysiphoniae</name>
    <dbReference type="NCBI Taxonomy" id="429344"/>
    <lineage>
        <taxon>Bacteria</taxon>
        <taxon>Pseudomonadati</taxon>
        <taxon>Bacteroidota</taxon>
        <taxon>Flavobacteriia</taxon>
        <taxon>Flavobacteriales</taxon>
        <taxon>Flavobacteriaceae</taxon>
        <taxon>Maribacter</taxon>
    </lineage>
</organism>
<reference evidence="3 6" key="2">
    <citation type="submission" date="2020-07" db="EMBL/GenBank/DDBJ databases">
        <title>The draft genome sequence of Maribacter polysiphoniae KCTC 22021.</title>
        <authorList>
            <person name="Mu L."/>
        </authorList>
    </citation>
    <scope>NUCLEOTIDE SEQUENCE [LARGE SCALE GENOMIC DNA]</scope>
    <source>
        <strain evidence="3 6">KCTC 22021</strain>
    </source>
</reference>
<dbReference type="EMBL" id="JACWLN010000005">
    <property type="protein sequence ID" value="MBD1261551.1"/>
    <property type="molecule type" value="Genomic_DNA"/>
</dbReference>
<dbReference type="EMBL" id="QGGQ01000006">
    <property type="protein sequence ID" value="PWK22887.1"/>
    <property type="molecule type" value="Genomic_DNA"/>
</dbReference>
<reference evidence="4 5" key="1">
    <citation type="submission" date="2018-05" db="EMBL/GenBank/DDBJ databases">
        <title>Genomic Encyclopedia of Archaeal and Bacterial Type Strains, Phase II (KMG-II): from individual species to whole genera.</title>
        <authorList>
            <person name="Goeker M."/>
        </authorList>
    </citation>
    <scope>NUCLEOTIDE SEQUENCE [LARGE SCALE GENOMIC DNA]</scope>
    <source>
        <strain evidence="4 5">DSM 23514</strain>
    </source>
</reference>
<evidence type="ECO:0000259" key="2">
    <source>
        <dbReference type="Pfam" id="PF19780"/>
    </source>
</evidence>
<feature type="signal peptide" evidence="1">
    <location>
        <begin position="1"/>
        <end position="17"/>
    </location>
</feature>
<evidence type="ECO:0000313" key="6">
    <source>
        <dbReference type="Proteomes" id="UP000651837"/>
    </source>
</evidence>
<evidence type="ECO:0000313" key="4">
    <source>
        <dbReference type="EMBL" id="PWK22887.1"/>
    </source>
</evidence>